<protein>
    <submittedName>
        <fullName evidence="1">Uncharacterized protein</fullName>
    </submittedName>
</protein>
<proteinExistence type="predicted"/>
<reference evidence="1 2" key="1">
    <citation type="submission" date="2024-08" db="EMBL/GenBank/DDBJ databases">
        <title>Sulfate-reducing bacteria isolated from formation water of the oil field in Kazakhstan and description of Pseudodesulfovibrio sp.</title>
        <authorList>
            <person name="Bidzhieva S.K."/>
            <person name="Tourova T.P."/>
            <person name="Grouzdev D.S."/>
            <person name="Beletsky A.V."/>
            <person name="Sokolova D.S."/>
            <person name="Samigullina S.R."/>
            <person name="Poltaraus A.B."/>
            <person name="Avtukh A.N."/>
            <person name="Tereshina V.M."/>
            <person name="Zhaparov N.S."/>
            <person name="Mardanov A.V."/>
            <person name="Nazina T.N."/>
        </authorList>
    </citation>
    <scope>NUCLEOTIDE SEQUENCE [LARGE SCALE GENOMIC DNA]</scope>
    <source>
        <strain evidence="1 2">9FUS</strain>
    </source>
</reference>
<comment type="caution">
    <text evidence="1">The sequence shown here is derived from an EMBL/GenBank/DDBJ whole genome shotgun (WGS) entry which is preliminary data.</text>
</comment>
<keyword evidence="2" id="KW-1185">Reference proteome</keyword>
<evidence type="ECO:0000313" key="1">
    <source>
        <dbReference type="EMBL" id="MEZ7195416.1"/>
    </source>
</evidence>
<dbReference type="RefSeq" id="WP_371384967.1">
    <property type="nucleotide sequence ID" value="NZ_JBGLYH010000002.1"/>
</dbReference>
<name>A0ABV4JZF4_9BACT</name>
<accession>A0ABV4JZF4</accession>
<dbReference type="EMBL" id="JBGLYH010000002">
    <property type="protein sequence ID" value="MEZ7195416.1"/>
    <property type="molecule type" value="Genomic_DNA"/>
</dbReference>
<sequence>MQEITMQRIQARLERARREHPEFTPHGGGIFEALAIIAEEHGEVAAAANDDEGVARVNDELLDLIATGVRALQEEYK</sequence>
<gene>
    <name evidence="1" type="ORF">AB6M95_01530</name>
</gene>
<evidence type="ECO:0000313" key="2">
    <source>
        <dbReference type="Proteomes" id="UP001568698"/>
    </source>
</evidence>
<dbReference type="Proteomes" id="UP001568698">
    <property type="component" value="Unassembled WGS sequence"/>
</dbReference>
<organism evidence="1 2">
    <name type="scientific">Pseudodesulfovibrio karagichevae</name>
    <dbReference type="NCBI Taxonomy" id="3239305"/>
    <lineage>
        <taxon>Bacteria</taxon>
        <taxon>Pseudomonadati</taxon>
        <taxon>Thermodesulfobacteriota</taxon>
        <taxon>Desulfovibrionia</taxon>
        <taxon>Desulfovibrionales</taxon>
        <taxon>Desulfovibrionaceae</taxon>
    </lineage>
</organism>